<comment type="pathway">
    <text evidence="2 8">Isoprenoid biosynthesis; isopentenyl diphosphate biosynthesis via DXP pathway; isopentenyl diphosphate from 1-deoxy-D-xylulose 5-phosphate: step 2/6.</text>
</comment>
<dbReference type="InterPro" id="IPR002347">
    <property type="entry name" value="SDR_fam"/>
</dbReference>
<comment type="function">
    <text evidence="8">Catalyzes the formation of 4-diphosphocytidyl-2-C-methyl-D-erythritol from CTP and 2-C-methyl-D-erythritol 4-phosphate (MEP).</text>
</comment>
<dbReference type="PANTHER" id="PTHR32125">
    <property type="entry name" value="2-C-METHYL-D-ERYTHRITOL 4-PHOSPHATE CYTIDYLYLTRANSFERASE, CHLOROPLASTIC"/>
    <property type="match status" value="1"/>
</dbReference>
<dbReference type="PRINTS" id="PR00081">
    <property type="entry name" value="GDHRDH"/>
</dbReference>
<dbReference type="SUPFAM" id="SSF51735">
    <property type="entry name" value="NAD(P)-binding Rossmann-fold domains"/>
    <property type="match status" value="1"/>
</dbReference>
<evidence type="ECO:0000259" key="9">
    <source>
        <dbReference type="SMART" id="SM00822"/>
    </source>
</evidence>
<dbReference type="SMART" id="SM00822">
    <property type="entry name" value="PKS_KR"/>
    <property type="match status" value="1"/>
</dbReference>
<evidence type="ECO:0000256" key="1">
    <source>
        <dbReference type="ARBA" id="ARBA00001282"/>
    </source>
</evidence>
<evidence type="ECO:0000313" key="10">
    <source>
        <dbReference type="EMBL" id="PWJ52611.1"/>
    </source>
</evidence>
<dbReference type="UniPathway" id="UPA00056">
    <property type="reaction ID" value="UER00093"/>
</dbReference>
<dbReference type="InterPro" id="IPR018294">
    <property type="entry name" value="ISPD_synthase_CS"/>
</dbReference>
<dbReference type="AlphaFoldDB" id="A0A316A3Z2"/>
<organism evidence="10 11">
    <name type="scientific">Quadrisphaera granulorum</name>
    <dbReference type="NCBI Taxonomy" id="317664"/>
    <lineage>
        <taxon>Bacteria</taxon>
        <taxon>Bacillati</taxon>
        <taxon>Actinomycetota</taxon>
        <taxon>Actinomycetes</taxon>
        <taxon>Kineosporiales</taxon>
        <taxon>Kineosporiaceae</taxon>
        <taxon>Quadrisphaera</taxon>
    </lineage>
</organism>
<comment type="catalytic activity">
    <reaction evidence="1 8">
        <text>2-C-methyl-D-erythritol 4-phosphate + CTP + H(+) = 4-CDP-2-C-methyl-D-erythritol + diphosphate</text>
        <dbReference type="Rhea" id="RHEA:13429"/>
        <dbReference type="ChEBI" id="CHEBI:15378"/>
        <dbReference type="ChEBI" id="CHEBI:33019"/>
        <dbReference type="ChEBI" id="CHEBI:37563"/>
        <dbReference type="ChEBI" id="CHEBI:57823"/>
        <dbReference type="ChEBI" id="CHEBI:58262"/>
        <dbReference type="EC" id="2.7.7.60"/>
    </reaction>
</comment>
<evidence type="ECO:0000256" key="3">
    <source>
        <dbReference type="ARBA" id="ARBA00006484"/>
    </source>
</evidence>
<dbReference type="FunFam" id="3.90.550.10:FF:000003">
    <property type="entry name" value="2-C-methyl-D-erythritol 4-phosphate cytidylyltransferase"/>
    <property type="match status" value="1"/>
</dbReference>
<reference evidence="10 11" key="1">
    <citation type="submission" date="2018-03" db="EMBL/GenBank/DDBJ databases">
        <title>Genomic Encyclopedia of Archaeal and Bacterial Type Strains, Phase II (KMG-II): from individual species to whole genera.</title>
        <authorList>
            <person name="Goeker M."/>
        </authorList>
    </citation>
    <scope>NUCLEOTIDE SEQUENCE [LARGE SCALE GENOMIC DNA]</scope>
    <source>
        <strain evidence="10 11">DSM 44889</strain>
    </source>
</reference>
<dbReference type="EC" id="2.7.7.60" evidence="8"/>
<dbReference type="InterPro" id="IPR034683">
    <property type="entry name" value="IspD/TarI"/>
</dbReference>
<evidence type="ECO:0000256" key="7">
    <source>
        <dbReference type="ARBA" id="ARBA00023229"/>
    </source>
</evidence>
<dbReference type="CDD" id="cd05233">
    <property type="entry name" value="SDR_c"/>
    <property type="match status" value="1"/>
</dbReference>
<keyword evidence="11" id="KW-1185">Reference proteome</keyword>
<dbReference type="Pfam" id="PF01128">
    <property type="entry name" value="IspD"/>
    <property type="match status" value="1"/>
</dbReference>
<keyword evidence="5 8" id="KW-0808">Transferase</keyword>
<evidence type="ECO:0000256" key="6">
    <source>
        <dbReference type="ARBA" id="ARBA00022695"/>
    </source>
</evidence>
<feature type="site" description="Transition state stabilizer" evidence="8">
    <location>
        <position position="31"/>
    </location>
</feature>
<keyword evidence="7 8" id="KW-0414">Isoprene biosynthesis</keyword>
<dbReference type="InterPro" id="IPR036291">
    <property type="entry name" value="NAD(P)-bd_dom_sf"/>
</dbReference>
<feature type="site" description="Transition state stabilizer" evidence="8">
    <location>
        <position position="38"/>
    </location>
</feature>
<dbReference type="InterPro" id="IPR001228">
    <property type="entry name" value="IspD"/>
</dbReference>
<evidence type="ECO:0000256" key="8">
    <source>
        <dbReference type="HAMAP-Rule" id="MF_00108"/>
    </source>
</evidence>
<dbReference type="RefSeq" id="WP_109775305.1">
    <property type="nucleotide sequence ID" value="NZ_QGDQ01000019.1"/>
</dbReference>
<dbReference type="Proteomes" id="UP000245469">
    <property type="component" value="Unassembled WGS sequence"/>
</dbReference>
<sequence>MTNLTQGPLAGTDRRSLPVIGIILAGGTGSRAGSALPKQFVRVAGKPVLQHTVEIFERSDAIDMIVVVAHRDHLARATSIAQTAARAKPVLVVDGGTTRFDSTSNALDHLKARGVLDAKVLIHDAVRPLLDERIIKDCVAALDMLDAVDVVVPTSDTIVEVDAAGDITDIPLRERLRRGQTPQGFILHTIQRAYEAAKASPLPAPVTDDCGVLRAFAPATTIGTVLGAETNIKVTHPQDFMLLDQLFRSRSTGDTEVKHDALRGQVVLVLGGTRGIGAALAAALRKAGALAEVPSRTDGLDVRDEASVQRVVDGVERKHGRVDSVVLCAGTLSHGSVTRAEPRQLQEMIETNFWGPVAVARAVHGALQRSGGQLVLFGSSSYTRGRDGYAVYSATKAAVVNLTQALAEEWYDDGVRVNCVSPARTRTDMRSGFSEPESNTGLLEAEEVAHATIAVLTSSTTGSVIDVKYVEAVREKALASL</sequence>
<accession>A0A316A3Z2</accession>
<dbReference type="Gene3D" id="3.40.50.720">
    <property type="entry name" value="NAD(P)-binding Rossmann-like Domain"/>
    <property type="match status" value="1"/>
</dbReference>
<dbReference type="CDD" id="cd02516">
    <property type="entry name" value="CDP-ME_synthetase"/>
    <property type="match status" value="1"/>
</dbReference>
<dbReference type="EMBL" id="QGDQ01000019">
    <property type="protein sequence ID" value="PWJ52611.1"/>
    <property type="molecule type" value="Genomic_DNA"/>
</dbReference>
<feature type="site" description="Positions MEP for the nucleophilic attack" evidence="8">
    <location>
        <position position="233"/>
    </location>
</feature>
<dbReference type="Gene3D" id="3.90.550.10">
    <property type="entry name" value="Spore Coat Polysaccharide Biosynthesis Protein SpsA, Chain A"/>
    <property type="match status" value="1"/>
</dbReference>
<dbReference type="Pfam" id="PF13561">
    <property type="entry name" value="adh_short_C2"/>
    <property type="match status" value="1"/>
</dbReference>
<dbReference type="PROSITE" id="PS01295">
    <property type="entry name" value="ISPD"/>
    <property type="match status" value="1"/>
</dbReference>
<proteinExistence type="inferred from homology"/>
<dbReference type="PIRSF" id="PIRSF036586">
    <property type="entry name" value="CDP-ribitol_syn"/>
    <property type="match status" value="1"/>
</dbReference>
<comment type="similarity">
    <text evidence="3">Belongs to the short-chain dehydrogenases/reductases (SDR) family.</text>
</comment>
<dbReference type="PROSITE" id="PS00061">
    <property type="entry name" value="ADH_SHORT"/>
    <property type="match status" value="1"/>
</dbReference>
<name>A0A316A3Z2_9ACTN</name>
<dbReference type="InterPro" id="IPR012115">
    <property type="entry name" value="CDP-ribitol_syn"/>
</dbReference>
<keyword evidence="6 8" id="KW-0548">Nucleotidyltransferase</keyword>
<dbReference type="GO" id="GO:0050518">
    <property type="term" value="F:2-C-methyl-D-erythritol 4-phosphate cytidylyltransferase activity"/>
    <property type="evidence" value="ECO:0007669"/>
    <property type="project" value="UniProtKB-UniRule"/>
</dbReference>
<evidence type="ECO:0000313" key="11">
    <source>
        <dbReference type="Proteomes" id="UP000245469"/>
    </source>
</evidence>
<evidence type="ECO:0000256" key="2">
    <source>
        <dbReference type="ARBA" id="ARBA00004787"/>
    </source>
</evidence>
<dbReference type="OrthoDB" id="9802561at2"/>
<feature type="domain" description="Ketoreductase" evidence="9">
    <location>
        <begin position="265"/>
        <end position="413"/>
    </location>
</feature>
<dbReference type="InterPro" id="IPR029044">
    <property type="entry name" value="Nucleotide-diphossugar_trans"/>
</dbReference>
<protein>
    <recommendedName>
        <fullName evidence="8">2-C-methyl-D-erythritol 4-phosphate cytidylyltransferase</fullName>
        <ecNumber evidence="8">2.7.7.60</ecNumber>
    </recommendedName>
    <alternativeName>
        <fullName evidence="8">4-diphosphocytidyl-2C-methyl-D-erythritol synthase</fullName>
    </alternativeName>
    <alternativeName>
        <fullName evidence="8">MEP cytidylyltransferase</fullName>
        <shortName evidence="8">MCT</shortName>
    </alternativeName>
</protein>
<dbReference type="HAMAP" id="MF_00108">
    <property type="entry name" value="IspD"/>
    <property type="match status" value="1"/>
</dbReference>
<dbReference type="InterPro" id="IPR050088">
    <property type="entry name" value="IspD/TarI_cytidylyltransf_bact"/>
</dbReference>
<dbReference type="SUPFAM" id="SSF53448">
    <property type="entry name" value="Nucleotide-diphospho-sugar transferases"/>
    <property type="match status" value="1"/>
</dbReference>
<gene>
    <name evidence="8" type="primary">ispD</name>
    <name evidence="10" type="ORF">BXY45_119106</name>
</gene>
<comment type="similarity">
    <text evidence="4 8">Belongs to the IspD/TarI cytidylyltransferase family. IspD subfamily.</text>
</comment>
<comment type="caution">
    <text evidence="10">The sequence shown here is derived from an EMBL/GenBank/DDBJ whole genome shotgun (WGS) entry which is preliminary data.</text>
</comment>
<dbReference type="InterPro" id="IPR057326">
    <property type="entry name" value="KR_dom"/>
</dbReference>
<evidence type="ECO:0000256" key="5">
    <source>
        <dbReference type="ARBA" id="ARBA00022679"/>
    </source>
</evidence>
<dbReference type="GO" id="GO:0019288">
    <property type="term" value="P:isopentenyl diphosphate biosynthetic process, methylerythritol 4-phosphate pathway"/>
    <property type="evidence" value="ECO:0007669"/>
    <property type="project" value="UniProtKB-UniRule"/>
</dbReference>
<dbReference type="PANTHER" id="PTHR32125:SF4">
    <property type="entry name" value="2-C-METHYL-D-ERYTHRITOL 4-PHOSPHATE CYTIDYLYLTRANSFERASE, CHLOROPLASTIC"/>
    <property type="match status" value="1"/>
</dbReference>
<evidence type="ECO:0000256" key="4">
    <source>
        <dbReference type="ARBA" id="ARBA00009789"/>
    </source>
</evidence>
<feature type="site" description="Positions MEP for the nucleophilic attack" evidence="8">
    <location>
        <position position="173"/>
    </location>
</feature>
<dbReference type="InterPro" id="IPR020904">
    <property type="entry name" value="Sc_DH/Rdtase_CS"/>
</dbReference>